<comment type="subcellular location">
    <subcellularLocation>
        <location evidence="1">Cell envelope</location>
    </subcellularLocation>
</comment>
<accession>A0A4R3MBB2</accession>
<reference evidence="5 6" key="1">
    <citation type="submission" date="2019-03" db="EMBL/GenBank/DDBJ databases">
        <title>Genomic Encyclopedia of Type Strains, Phase IV (KMG-IV): sequencing the most valuable type-strain genomes for metagenomic binning, comparative biology and taxonomic classification.</title>
        <authorList>
            <person name="Goeker M."/>
        </authorList>
    </citation>
    <scope>NUCLEOTIDE SEQUENCE [LARGE SCALE GENOMIC DNA]</scope>
    <source>
        <strain evidence="5 6">DSM 19345</strain>
    </source>
</reference>
<sequence length="334" mass="35875">MISRRQLIAAGGTVAAGLAMPWVARASGPIKMRLAHATAESHPGHIAAVEFKKAFEARLPGQVEVQIFPNRMLGDDKQNLESAVAGTIEICMASGVLFPLVTGRQAMDAYQLPFLVRDYEHFGELATSDIGQKILEDLGEAGLVGLATSDIGQRNFLSVGAPVTNLAGFQGLKTRIVPVPLHKAIWEAVGTSPVGLPYGEVYGALQTKVIDAVEINVSSIVGENLWEVGKYLTLTGHYPWTAVIACNKGYFDGLPAEVQQAMREAGLASIKPTLDYARDQDHSARDDLVKNKGVQIFELEDLPAMKDKVAPIITEWSGKSPLIAEFVAKAQSST</sequence>
<dbReference type="GO" id="GO:0055085">
    <property type="term" value="P:transmembrane transport"/>
    <property type="evidence" value="ECO:0007669"/>
    <property type="project" value="InterPro"/>
</dbReference>
<dbReference type="AlphaFoldDB" id="A0A4R3MBB2"/>
<dbReference type="Pfam" id="PF03480">
    <property type="entry name" value="DctP"/>
    <property type="match status" value="1"/>
</dbReference>
<dbReference type="OrthoDB" id="9803763at2"/>
<dbReference type="RefSeq" id="WP_132806906.1">
    <property type="nucleotide sequence ID" value="NZ_SMAK01000007.1"/>
</dbReference>
<dbReference type="PANTHER" id="PTHR33376">
    <property type="match status" value="1"/>
</dbReference>
<evidence type="ECO:0000313" key="5">
    <source>
        <dbReference type="EMBL" id="TCT09187.1"/>
    </source>
</evidence>
<keyword evidence="6" id="KW-1185">Reference proteome</keyword>
<dbReference type="InterPro" id="IPR038404">
    <property type="entry name" value="TRAP_DctP_sf"/>
</dbReference>
<gene>
    <name evidence="5" type="ORF">EDC22_10733</name>
</gene>
<dbReference type="EMBL" id="SMAK01000007">
    <property type="protein sequence ID" value="TCT09187.1"/>
    <property type="molecule type" value="Genomic_DNA"/>
</dbReference>
<dbReference type="CDD" id="cd13603">
    <property type="entry name" value="PBP2_TRAP_Siap_TeaA_like"/>
    <property type="match status" value="1"/>
</dbReference>
<comment type="similarity">
    <text evidence="2">Belongs to the bacterial solute-binding protein 7 family.</text>
</comment>
<dbReference type="NCBIfam" id="NF037995">
    <property type="entry name" value="TRAP_S1"/>
    <property type="match status" value="1"/>
</dbReference>
<dbReference type="Gene3D" id="3.40.190.170">
    <property type="entry name" value="Bacterial extracellular solute-binding protein, family 7"/>
    <property type="match status" value="1"/>
</dbReference>
<name>A0A4R3MBB2_9HYPH</name>
<proteinExistence type="inferred from homology"/>
<evidence type="ECO:0000313" key="6">
    <source>
        <dbReference type="Proteomes" id="UP000295678"/>
    </source>
</evidence>
<keyword evidence="3" id="KW-0813">Transport</keyword>
<evidence type="ECO:0000256" key="3">
    <source>
        <dbReference type="ARBA" id="ARBA00022448"/>
    </source>
</evidence>
<keyword evidence="5" id="KW-0675">Receptor</keyword>
<dbReference type="InterPro" id="IPR006311">
    <property type="entry name" value="TAT_signal"/>
</dbReference>
<dbReference type="InterPro" id="IPR018389">
    <property type="entry name" value="DctP_fam"/>
</dbReference>
<dbReference type="PANTHER" id="PTHR33376:SF4">
    <property type="entry name" value="SIALIC ACID-BINDING PERIPLASMIC PROTEIN SIAP"/>
    <property type="match status" value="1"/>
</dbReference>
<evidence type="ECO:0000256" key="2">
    <source>
        <dbReference type="ARBA" id="ARBA00009023"/>
    </source>
</evidence>
<dbReference type="GO" id="GO:0030288">
    <property type="term" value="C:outer membrane-bounded periplasmic space"/>
    <property type="evidence" value="ECO:0007669"/>
    <property type="project" value="InterPro"/>
</dbReference>
<comment type="caution">
    <text evidence="5">The sequence shown here is derived from an EMBL/GenBank/DDBJ whole genome shotgun (WGS) entry which is preliminary data.</text>
</comment>
<dbReference type="PROSITE" id="PS51318">
    <property type="entry name" value="TAT"/>
    <property type="match status" value="1"/>
</dbReference>
<dbReference type="InterPro" id="IPR004682">
    <property type="entry name" value="TRAP_DctP"/>
</dbReference>
<evidence type="ECO:0000256" key="1">
    <source>
        <dbReference type="ARBA" id="ARBA00004196"/>
    </source>
</evidence>
<organism evidence="5 6">
    <name type="scientific">Tepidamorphus gemmatus</name>
    <dbReference type="NCBI Taxonomy" id="747076"/>
    <lineage>
        <taxon>Bacteria</taxon>
        <taxon>Pseudomonadati</taxon>
        <taxon>Pseudomonadota</taxon>
        <taxon>Alphaproteobacteria</taxon>
        <taxon>Hyphomicrobiales</taxon>
        <taxon>Tepidamorphaceae</taxon>
        <taxon>Tepidamorphus</taxon>
    </lineage>
</organism>
<protein>
    <submittedName>
        <fullName evidence="5">Tripartite ATP-independent transporter DctP family solute receptor</fullName>
    </submittedName>
</protein>
<dbReference type="PIRSF" id="PIRSF006470">
    <property type="entry name" value="DctB"/>
    <property type="match status" value="1"/>
</dbReference>
<evidence type="ECO:0000256" key="4">
    <source>
        <dbReference type="ARBA" id="ARBA00022729"/>
    </source>
</evidence>
<dbReference type="Proteomes" id="UP000295678">
    <property type="component" value="Unassembled WGS sequence"/>
</dbReference>
<keyword evidence="4" id="KW-0732">Signal</keyword>